<name>A0A177MSR6_METMH</name>
<sequence>MKNTRIPLIALSLSGALVIPAAQASNISVSGNTWTASGAAGIIYGDSIVNNSPTGNAQFGYVSTSGGVYGVSPLILRDEGRGTENQTNGSKIQSNAFNASTNDTLTLHFNYISTDGRGYDDYAWARLVNADTNNTAAWLFTARSTNSANGNVVPGNVLNRQVDNTLPDELDAVLNDGNTVGFNVAGTNWIPLGSSSGICWDNANTCGPTGWIKSAYSFTASGSYFLEFGVINWGDEAFDTALAFDFGGLQQVNFSGVTLVPLPAAIPLPGGFLLMSMGVGLMSAMSRRDKFAGRS</sequence>
<evidence type="ECO:0000256" key="1">
    <source>
        <dbReference type="SAM" id="Phobius"/>
    </source>
</evidence>
<keyword evidence="1" id="KW-0812">Transmembrane</keyword>
<feature type="signal peptide" evidence="2">
    <location>
        <begin position="1"/>
        <end position="24"/>
    </location>
</feature>
<evidence type="ECO:0008006" key="5">
    <source>
        <dbReference type="Google" id="ProtNLM"/>
    </source>
</evidence>
<dbReference type="OrthoDB" id="5781575at2"/>
<dbReference type="EMBL" id="LUUG01000044">
    <property type="protein sequence ID" value="OAI08525.1"/>
    <property type="molecule type" value="Genomic_DNA"/>
</dbReference>
<feature type="transmembrane region" description="Helical" evidence="1">
    <location>
        <begin position="264"/>
        <end position="285"/>
    </location>
</feature>
<evidence type="ECO:0000256" key="2">
    <source>
        <dbReference type="SAM" id="SignalP"/>
    </source>
</evidence>
<reference evidence="4" key="1">
    <citation type="submission" date="2016-03" db="EMBL/GenBank/DDBJ databases">
        <authorList>
            <person name="Heylen K."/>
            <person name="De Vos P."/>
            <person name="Vekeman B."/>
        </authorList>
    </citation>
    <scope>NUCLEOTIDE SEQUENCE [LARGE SCALE GENOMIC DNA]</scope>
    <source>
        <strain evidence="4">R-45363</strain>
    </source>
</reference>
<dbReference type="NCBIfam" id="NF038132">
    <property type="entry name" value="PEP_NF038132"/>
    <property type="match status" value="1"/>
</dbReference>
<gene>
    <name evidence="3" type="ORF">A1332_07060</name>
</gene>
<keyword evidence="2" id="KW-0732">Signal</keyword>
<dbReference type="AlphaFoldDB" id="A0A177MSR6"/>
<protein>
    <recommendedName>
        <fullName evidence="5">Secreted protein</fullName>
    </recommendedName>
</protein>
<evidence type="ECO:0000313" key="4">
    <source>
        <dbReference type="Proteomes" id="UP000078090"/>
    </source>
</evidence>
<organism evidence="3 4">
    <name type="scientific">Methylomonas methanica</name>
    <dbReference type="NCBI Taxonomy" id="421"/>
    <lineage>
        <taxon>Bacteria</taxon>
        <taxon>Pseudomonadati</taxon>
        <taxon>Pseudomonadota</taxon>
        <taxon>Gammaproteobacteria</taxon>
        <taxon>Methylococcales</taxon>
        <taxon>Methylococcaceae</taxon>
        <taxon>Methylomonas</taxon>
    </lineage>
</organism>
<keyword evidence="1" id="KW-1133">Transmembrane helix</keyword>
<comment type="caution">
    <text evidence="3">The sequence shown here is derived from an EMBL/GenBank/DDBJ whole genome shotgun (WGS) entry which is preliminary data.</text>
</comment>
<accession>A0A177MSR6</accession>
<proteinExistence type="predicted"/>
<evidence type="ECO:0000313" key="3">
    <source>
        <dbReference type="EMBL" id="OAI08525.1"/>
    </source>
</evidence>
<dbReference type="RefSeq" id="WP_064007016.1">
    <property type="nucleotide sequence ID" value="NZ_LUUG01000044.1"/>
</dbReference>
<keyword evidence="1" id="KW-0472">Membrane</keyword>
<feature type="chain" id="PRO_5008068368" description="Secreted protein" evidence="2">
    <location>
        <begin position="25"/>
        <end position="295"/>
    </location>
</feature>
<dbReference type="Proteomes" id="UP000078090">
    <property type="component" value="Unassembled WGS sequence"/>
</dbReference>